<reference evidence="3" key="1">
    <citation type="submission" date="2012-06" db="EMBL/GenBank/DDBJ databases">
        <title>Complete sequence of chromosome of Desulfomonile tiedjei DSM 6799.</title>
        <authorList>
            <person name="Lucas S."/>
            <person name="Copeland A."/>
            <person name="Lapidus A."/>
            <person name="Glavina del Rio T."/>
            <person name="Dalin E."/>
            <person name="Tice H."/>
            <person name="Bruce D."/>
            <person name="Goodwin L."/>
            <person name="Pitluck S."/>
            <person name="Peters L."/>
            <person name="Ovchinnikova G."/>
            <person name="Zeytun A."/>
            <person name="Lu M."/>
            <person name="Kyrpides N."/>
            <person name="Mavromatis K."/>
            <person name="Ivanova N."/>
            <person name="Brettin T."/>
            <person name="Detter J.C."/>
            <person name="Han C."/>
            <person name="Larimer F."/>
            <person name="Land M."/>
            <person name="Hauser L."/>
            <person name="Markowitz V."/>
            <person name="Cheng J.-F."/>
            <person name="Hugenholtz P."/>
            <person name="Woyke T."/>
            <person name="Wu D."/>
            <person name="Spring S."/>
            <person name="Schroeder M."/>
            <person name="Brambilla E."/>
            <person name="Klenk H.-P."/>
            <person name="Eisen J.A."/>
        </authorList>
    </citation>
    <scope>NUCLEOTIDE SEQUENCE [LARGE SCALE GENOMIC DNA]</scope>
    <source>
        <strain evidence="3">ATCC 49306 / DSM 6799 / DCB-1</strain>
    </source>
</reference>
<dbReference type="KEGG" id="dti:Desti_0253"/>
<evidence type="ECO:0000313" key="2">
    <source>
        <dbReference type="EMBL" id="AFM22998.1"/>
    </source>
</evidence>
<evidence type="ECO:0000313" key="3">
    <source>
        <dbReference type="Proteomes" id="UP000006055"/>
    </source>
</evidence>
<dbReference type="Proteomes" id="UP000006055">
    <property type="component" value="Chromosome"/>
</dbReference>
<keyword evidence="1" id="KW-0472">Membrane</keyword>
<feature type="transmembrane region" description="Helical" evidence="1">
    <location>
        <begin position="6"/>
        <end position="32"/>
    </location>
</feature>
<keyword evidence="3" id="KW-1185">Reference proteome</keyword>
<keyword evidence="1" id="KW-1133">Transmembrane helix</keyword>
<dbReference type="AlphaFoldDB" id="I4C0A7"/>
<accession>I4C0A7</accession>
<keyword evidence="1" id="KW-0812">Transmembrane</keyword>
<name>I4C0A7_DESTA</name>
<evidence type="ECO:0000256" key="1">
    <source>
        <dbReference type="SAM" id="Phobius"/>
    </source>
</evidence>
<protein>
    <submittedName>
        <fullName evidence="2">Uncharacterized protein</fullName>
    </submittedName>
</protein>
<gene>
    <name evidence="2" type="ordered locus">Desti_0253</name>
</gene>
<proteinExistence type="predicted"/>
<sequence>MVKRALLGFVTVLAPYVPQVMVLPFIILCYLIEELPDSLHEIILSAFGVVSEGDFYSNCQYFCGQVHVDTPVCPNQDRFNFA</sequence>
<dbReference type="EMBL" id="CP003360">
    <property type="protein sequence ID" value="AFM22998.1"/>
    <property type="molecule type" value="Genomic_DNA"/>
</dbReference>
<dbReference type="HOGENOM" id="CLU_2552773_0_0_7"/>
<organism evidence="2 3">
    <name type="scientific">Desulfomonile tiedjei (strain ATCC 49306 / DSM 6799 / DCB-1)</name>
    <dbReference type="NCBI Taxonomy" id="706587"/>
    <lineage>
        <taxon>Bacteria</taxon>
        <taxon>Pseudomonadati</taxon>
        <taxon>Thermodesulfobacteriota</taxon>
        <taxon>Desulfomonilia</taxon>
        <taxon>Desulfomonilales</taxon>
        <taxon>Desulfomonilaceae</taxon>
        <taxon>Desulfomonile</taxon>
    </lineage>
</organism>